<protein>
    <submittedName>
        <fullName evidence="1">Uncharacterized protein</fullName>
    </submittedName>
</protein>
<reference evidence="1" key="1">
    <citation type="submission" date="2023-05" db="EMBL/GenBank/DDBJ databases">
        <authorList>
            <consortium name="ELIXIR-Norway"/>
        </authorList>
    </citation>
    <scope>NUCLEOTIDE SEQUENCE</scope>
</reference>
<evidence type="ECO:0000313" key="2">
    <source>
        <dbReference type="Proteomes" id="UP001162501"/>
    </source>
</evidence>
<accession>A0AC59Y760</accession>
<proteinExistence type="predicted"/>
<organism evidence="1 2">
    <name type="scientific">Rangifer tarandus platyrhynchus</name>
    <name type="common">Svalbard reindeer</name>
    <dbReference type="NCBI Taxonomy" id="3082113"/>
    <lineage>
        <taxon>Eukaryota</taxon>
        <taxon>Metazoa</taxon>
        <taxon>Chordata</taxon>
        <taxon>Craniata</taxon>
        <taxon>Vertebrata</taxon>
        <taxon>Euteleostomi</taxon>
        <taxon>Mammalia</taxon>
        <taxon>Eutheria</taxon>
        <taxon>Laurasiatheria</taxon>
        <taxon>Artiodactyla</taxon>
        <taxon>Ruminantia</taxon>
        <taxon>Pecora</taxon>
        <taxon>Cervidae</taxon>
        <taxon>Odocoileinae</taxon>
        <taxon>Rangifer</taxon>
    </lineage>
</organism>
<feature type="non-terminal residue" evidence="1">
    <location>
        <position position="1"/>
    </location>
</feature>
<sequence>QGYWNGLLFPSSGDLSDAGIKPVFPAKPIYIYIYVCMYVYVYVYVYVCMYTG</sequence>
<evidence type="ECO:0000313" key="1">
    <source>
        <dbReference type="EMBL" id="CAM9449136.1"/>
    </source>
</evidence>
<dbReference type="Proteomes" id="UP001162501">
    <property type="component" value="Chromosome 11"/>
</dbReference>
<gene>
    <name evidence="1" type="ORF">MRATA1EN22A_LOCUS2656</name>
</gene>
<name>A0AC59Y760_RANTA</name>
<feature type="non-terminal residue" evidence="1">
    <location>
        <position position="52"/>
    </location>
</feature>
<dbReference type="EMBL" id="OX596095">
    <property type="protein sequence ID" value="CAM9449136.1"/>
    <property type="molecule type" value="Genomic_DNA"/>
</dbReference>
<reference evidence="1" key="2">
    <citation type="submission" date="2025-03" db="EMBL/GenBank/DDBJ databases">
        <authorList>
            <consortium name="ELIXIR-Norway"/>
            <consortium name="Elixir Norway"/>
        </authorList>
    </citation>
    <scope>NUCLEOTIDE SEQUENCE</scope>
</reference>